<comment type="caution">
    <text evidence="4">The sequence shown here is derived from an EMBL/GenBank/DDBJ whole genome shotgun (WGS) entry which is preliminary data.</text>
</comment>
<dbReference type="AlphaFoldDB" id="A0A811RD06"/>
<dbReference type="OrthoDB" id="688954at2759"/>
<dbReference type="Proteomes" id="UP000604825">
    <property type="component" value="Unassembled WGS sequence"/>
</dbReference>
<name>A0A811RD06_9POAL</name>
<dbReference type="Gene3D" id="2.60.40.420">
    <property type="entry name" value="Cupredoxins - blue copper proteins"/>
    <property type="match status" value="1"/>
</dbReference>
<dbReference type="GO" id="GO:0009055">
    <property type="term" value="F:electron transfer activity"/>
    <property type="evidence" value="ECO:0007669"/>
    <property type="project" value="InterPro"/>
</dbReference>
<dbReference type="EMBL" id="CAJGYO010000014">
    <property type="protein sequence ID" value="CAD6267874.1"/>
    <property type="molecule type" value="Genomic_DNA"/>
</dbReference>
<dbReference type="PANTHER" id="PTHR33021">
    <property type="entry name" value="BLUE COPPER PROTEIN"/>
    <property type="match status" value="1"/>
</dbReference>
<feature type="chain" id="PRO_5033032268" description="Phytocyanin domain-containing protein" evidence="2">
    <location>
        <begin position="29"/>
        <end position="240"/>
    </location>
</feature>
<feature type="compositionally biased region" description="Pro residues" evidence="1">
    <location>
        <begin position="171"/>
        <end position="188"/>
    </location>
</feature>
<dbReference type="InterPro" id="IPR039391">
    <property type="entry name" value="Phytocyanin-like"/>
</dbReference>
<protein>
    <recommendedName>
        <fullName evidence="3">Phytocyanin domain-containing protein</fullName>
    </recommendedName>
</protein>
<reference evidence="4" key="1">
    <citation type="submission" date="2020-10" db="EMBL/GenBank/DDBJ databases">
        <authorList>
            <person name="Han B."/>
            <person name="Lu T."/>
            <person name="Zhao Q."/>
            <person name="Huang X."/>
            <person name="Zhao Y."/>
        </authorList>
    </citation>
    <scope>NUCLEOTIDE SEQUENCE</scope>
</reference>
<dbReference type="PANTHER" id="PTHR33021:SF213">
    <property type="entry name" value="OS12G0454600 PROTEIN"/>
    <property type="match status" value="1"/>
</dbReference>
<evidence type="ECO:0000256" key="2">
    <source>
        <dbReference type="SAM" id="SignalP"/>
    </source>
</evidence>
<accession>A0A811RD06</accession>
<evidence type="ECO:0000313" key="5">
    <source>
        <dbReference type="Proteomes" id="UP000604825"/>
    </source>
</evidence>
<proteinExistence type="predicted"/>
<dbReference type="FunFam" id="2.60.40.420:FF:000048">
    <property type="entry name" value="Early nodulin-like protein 18"/>
    <property type="match status" value="1"/>
</dbReference>
<sequence>MARLLPSAVAAVAITAAVLVAGLPAAWAASPAADDAPPYRNHTVGSTDGWFFNVNTNATSGNYSDWAAGETFYLGDYLIFKTNDNSSVVQTTNATTYALCDASEDLEQTTSIYGGGGGGGGGLEQKSTIAVALTFEGTNYFFSEADGGVQCQQGMRFEIKVEHGQGLPPSLEHPPPAPKGRVLAPPPAGTAFSGTGGVEPGDGAGDNGGAGRNGACRAAAAGGQFLGLAFVVSLAVLVAT</sequence>
<keyword evidence="5" id="KW-1185">Reference proteome</keyword>
<dbReference type="Pfam" id="PF02298">
    <property type="entry name" value="Cu_bind_like"/>
    <property type="match status" value="1"/>
</dbReference>
<dbReference type="SUPFAM" id="SSF49503">
    <property type="entry name" value="Cupredoxins"/>
    <property type="match status" value="1"/>
</dbReference>
<feature type="compositionally biased region" description="Gly residues" evidence="1">
    <location>
        <begin position="194"/>
        <end position="206"/>
    </location>
</feature>
<dbReference type="PROSITE" id="PS51485">
    <property type="entry name" value="PHYTOCYANIN"/>
    <property type="match status" value="1"/>
</dbReference>
<evidence type="ECO:0000256" key="1">
    <source>
        <dbReference type="SAM" id="MobiDB-lite"/>
    </source>
</evidence>
<feature type="domain" description="Phytocyanin" evidence="3">
    <location>
        <begin position="40"/>
        <end position="163"/>
    </location>
</feature>
<feature type="signal peptide" evidence="2">
    <location>
        <begin position="1"/>
        <end position="28"/>
    </location>
</feature>
<evidence type="ECO:0000313" key="4">
    <source>
        <dbReference type="EMBL" id="CAD6267874.1"/>
    </source>
</evidence>
<dbReference type="InterPro" id="IPR008972">
    <property type="entry name" value="Cupredoxin"/>
</dbReference>
<evidence type="ECO:0000259" key="3">
    <source>
        <dbReference type="PROSITE" id="PS51485"/>
    </source>
</evidence>
<dbReference type="GO" id="GO:0005886">
    <property type="term" value="C:plasma membrane"/>
    <property type="evidence" value="ECO:0007669"/>
    <property type="project" value="TreeGrafter"/>
</dbReference>
<feature type="region of interest" description="Disordered" evidence="1">
    <location>
        <begin position="165"/>
        <end position="206"/>
    </location>
</feature>
<organism evidence="4 5">
    <name type="scientific">Miscanthus lutarioriparius</name>
    <dbReference type="NCBI Taxonomy" id="422564"/>
    <lineage>
        <taxon>Eukaryota</taxon>
        <taxon>Viridiplantae</taxon>
        <taxon>Streptophyta</taxon>
        <taxon>Embryophyta</taxon>
        <taxon>Tracheophyta</taxon>
        <taxon>Spermatophyta</taxon>
        <taxon>Magnoliopsida</taxon>
        <taxon>Liliopsida</taxon>
        <taxon>Poales</taxon>
        <taxon>Poaceae</taxon>
        <taxon>PACMAD clade</taxon>
        <taxon>Panicoideae</taxon>
        <taxon>Andropogonodae</taxon>
        <taxon>Andropogoneae</taxon>
        <taxon>Saccharinae</taxon>
        <taxon>Miscanthus</taxon>
    </lineage>
</organism>
<gene>
    <name evidence="4" type="ORF">NCGR_LOCUS51179</name>
</gene>
<keyword evidence="2" id="KW-0732">Signal</keyword>
<dbReference type="InterPro" id="IPR003245">
    <property type="entry name" value="Phytocyanin_dom"/>
</dbReference>